<dbReference type="InterPro" id="IPR009288">
    <property type="entry name" value="AIG2-like_dom"/>
</dbReference>
<evidence type="ECO:0000313" key="7">
    <source>
        <dbReference type="Proteomes" id="UP001583172"/>
    </source>
</evidence>
<dbReference type="CDD" id="cd06661">
    <property type="entry name" value="GGCT_like"/>
    <property type="match status" value="1"/>
</dbReference>
<dbReference type="EMBL" id="JAZGSY010000640">
    <property type="protein sequence ID" value="KAL1835485.1"/>
    <property type="molecule type" value="Genomic_DNA"/>
</dbReference>
<feature type="compositionally biased region" description="Low complexity" evidence="4">
    <location>
        <begin position="8"/>
        <end position="22"/>
    </location>
</feature>
<dbReference type="Pfam" id="PF06094">
    <property type="entry name" value="GGACT"/>
    <property type="match status" value="1"/>
</dbReference>
<dbReference type="PANTHER" id="PTHR31544:SF4">
    <property type="entry name" value="GAMMA-GLUTAMYLCYCLOTRANSFERASE-RELATED"/>
    <property type="match status" value="1"/>
</dbReference>
<comment type="similarity">
    <text evidence="1">Belongs to the gamma-glutamylcyclotransferase family.</text>
</comment>
<dbReference type="InterPro" id="IPR036568">
    <property type="entry name" value="GGCT-like_sf"/>
</dbReference>
<organism evidence="6 7">
    <name type="scientific">Humicola insolens</name>
    <name type="common">Soft-rot fungus</name>
    <dbReference type="NCBI Taxonomy" id="85995"/>
    <lineage>
        <taxon>Eukaryota</taxon>
        <taxon>Fungi</taxon>
        <taxon>Dikarya</taxon>
        <taxon>Ascomycota</taxon>
        <taxon>Pezizomycotina</taxon>
        <taxon>Sordariomycetes</taxon>
        <taxon>Sordariomycetidae</taxon>
        <taxon>Sordariales</taxon>
        <taxon>Chaetomiaceae</taxon>
        <taxon>Mycothermus</taxon>
    </lineage>
</organism>
<proteinExistence type="inferred from homology"/>
<keyword evidence="7" id="KW-1185">Reference proteome</keyword>
<dbReference type="Proteomes" id="UP001583172">
    <property type="component" value="Unassembled WGS sequence"/>
</dbReference>
<reference evidence="6 7" key="1">
    <citation type="journal article" date="2024" name="Commun. Biol.">
        <title>Comparative genomic analysis of thermophilic fungi reveals convergent evolutionary adaptations and gene losses.</title>
        <authorList>
            <person name="Steindorff A.S."/>
            <person name="Aguilar-Pontes M.V."/>
            <person name="Robinson A.J."/>
            <person name="Andreopoulos B."/>
            <person name="LaButti K."/>
            <person name="Kuo A."/>
            <person name="Mondo S."/>
            <person name="Riley R."/>
            <person name="Otillar R."/>
            <person name="Haridas S."/>
            <person name="Lipzen A."/>
            <person name="Grimwood J."/>
            <person name="Schmutz J."/>
            <person name="Clum A."/>
            <person name="Reid I.D."/>
            <person name="Moisan M.C."/>
            <person name="Butler G."/>
            <person name="Nguyen T.T.M."/>
            <person name="Dewar K."/>
            <person name="Conant G."/>
            <person name="Drula E."/>
            <person name="Henrissat B."/>
            <person name="Hansel C."/>
            <person name="Singer S."/>
            <person name="Hutchinson M.I."/>
            <person name="de Vries R.P."/>
            <person name="Natvig D.O."/>
            <person name="Powell A.J."/>
            <person name="Tsang A."/>
            <person name="Grigoriev I.V."/>
        </authorList>
    </citation>
    <scope>NUCLEOTIDE SEQUENCE [LARGE SCALE GENOMIC DNA]</scope>
    <source>
        <strain evidence="6 7">CBS 620.91</strain>
    </source>
</reference>
<sequence>MSPSGTASNTPENRSSKSSSSGDPPPPPPLAPPPAHLPGVPPPPSSIPPNLPAQRSLEQPPTPFQPTWYFFYGSLTNPSWLKEVLSLPSDPTLHPAITVGYEVLQWGHHKVLVDGEPGKVVHGFAFLVERKEDADQLAFYETDNYEVGECEIKFTDKQGGEPTGETVMGAVFMWRGDKDKLKRGEFDRGRCLEKLRRRGLS</sequence>
<dbReference type="PANTHER" id="PTHR31544">
    <property type="entry name" value="AIG2-LIKE PROTEIN D"/>
    <property type="match status" value="1"/>
</dbReference>
<protein>
    <recommendedName>
        <fullName evidence="3">Putative gamma-glutamylcyclotransferase</fullName>
    </recommendedName>
</protein>
<evidence type="ECO:0000256" key="3">
    <source>
        <dbReference type="ARBA" id="ARBA00030602"/>
    </source>
</evidence>
<keyword evidence="2" id="KW-0808">Transferase</keyword>
<evidence type="ECO:0000256" key="2">
    <source>
        <dbReference type="ARBA" id="ARBA00022679"/>
    </source>
</evidence>
<evidence type="ECO:0000256" key="1">
    <source>
        <dbReference type="ARBA" id="ARBA00008861"/>
    </source>
</evidence>
<accession>A0ABR3V125</accession>
<feature type="compositionally biased region" description="Pro residues" evidence="4">
    <location>
        <begin position="23"/>
        <end position="51"/>
    </location>
</feature>
<evidence type="ECO:0000313" key="6">
    <source>
        <dbReference type="EMBL" id="KAL1835485.1"/>
    </source>
</evidence>
<dbReference type="SUPFAM" id="SSF110857">
    <property type="entry name" value="Gamma-glutamyl cyclotransferase-like"/>
    <property type="match status" value="1"/>
</dbReference>
<dbReference type="InterPro" id="IPR045038">
    <property type="entry name" value="AIG2-like"/>
</dbReference>
<evidence type="ECO:0000259" key="5">
    <source>
        <dbReference type="Pfam" id="PF06094"/>
    </source>
</evidence>
<feature type="region of interest" description="Disordered" evidence="4">
    <location>
        <begin position="1"/>
        <end position="59"/>
    </location>
</feature>
<name>A0ABR3V125_HUMIN</name>
<dbReference type="InterPro" id="IPR013024">
    <property type="entry name" value="GGCT-like"/>
</dbReference>
<comment type="caution">
    <text evidence="6">The sequence shown here is derived from an EMBL/GenBank/DDBJ whole genome shotgun (WGS) entry which is preliminary data.</text>
</comment>
<gene>
    <name evidence="6" type="ORF">VTJ49DRAFT_6633</name>
</gene>
<feature type="domain" description="Gamma-glutamylcyclotransferase AIG2-like" evidence="5">
    <location>
        <begin position="69"/>
        <end position="183"/>
    </location>
</feature>
<evidence type="ECO:0000256" key="4">
    <source>
        <dbReference type="SAM" id="MobiDB-lite"/>
    </source>
</evidence>
<dbReference type="Gene3D" id="3.10.490.10">
    <property type="entry name" value="Gamma-glutamyl cyclotransferase-like"/>
    <property type="match status" value="1"/>
</dbReference>